<gene>
    <name evidence="1" type="ORF">R3P38DRAFT_3547171</name>
</gene>
<evidence type="ECO:0000313" key="2">
    <source>
        <dbReference type="Proteomes" id="UP001362999"/>
    </source>
</evidence>
<sequence length="199" mass="21995">MAMTRGDGALFSARSLSPVRSLQASAFSCNLLRRSIYGLPVSSSTKLVRHHQISSDFLQISVILRASVAARMDAIREAASAPACSLPTLHVRGVSPVCTKRSMRHQKSPKRSTSLVRITISGNPLCSSSSRLVTREHIPRWVFSSGSTAVRTNHRKHFTCMAILLSWSQPIHQNQSWRNWTSIKRGMGARGDTRFAPTL</sequence>
<dbReference type="EMBL" id="JAWWNJ010000004">
    <property type="protein sequence ID" value="KAK7057978.1"/>
    <property type="molecule type" value="Genomic_DNA"/>
</dbReference>
<organism evidence="1 2">
    <name type="scientific">Favolaschia claudopus</name>
    <dbReference type="NCBI Taxonomy" id="2862362"/>
    <lineage>
        <taxon>Eukaryota</taxon>
        <taxon>Fungi</taxon>
        <taxon>Dikarya</taxon>
        <taxon>Basidiomycota</taxon>
        <taxon>Agaricomycotina</taxon>
        <taxon>Agaricomycetes</taxon>
        <taxon>Agaricomycetidae</taxon>
        <taxon>Agaricales</taxon>
        <taxon>Marasmiineae</taxon>
        <taxon>Mycenaceae</taxon>
        <taxon>Favolaschia</taxon>
    </lineage>
</organism>
<comment type="caution">
    <text evidence="1">The sequence shown here is derived from an EMBL/GenBank/DDBJ whole genome shotgun (WGS) entry which is preliminary data.</text>
</comment>
<reference evidence="1 2" key="1">
    <citation type="journal article" date="2024" name="J Genomics">
        <title>Draft genome sequencing and assembly of Favolaschia claudopus CIRM-BRFM 2984 isolated from oak limbs.</title>
        <authorList>
            <person name="Navarro D."/>
            <person name="Drula E."/>
            <person name="Chaduli D."/>
            <person name="Cazenave R."/>
            <person name="Ahrendt S."/>
            <person name="Wang J."/>
            <person name="Lipzen A."/>
            <person name="Daum C."/>
            <person name="Barry K."/>
            <person name="Grigoriev I.V."/>
            <person name="Favel A."/>
            <person name="Rosso M.N."/>
            <person name="Martin F."/>
        </authorList>
    </citation>
    <scope>NUCLEOTIDE SEQUENCE [LARGE SCALE GENOMIC DNA]</scope>
    <source>
        <strain evidence="1 2">CIRM-BRFM 2984</strain>
    </source>
</reference>
<proteinExistence type="predicted"/>
<protein>
    <submittedName>
        <fullName evidence="1">Uncharacterized protein</fullName>
    </submittedName>
</protein>
<dbReference type="Proteomes" id="UP001362999">
    <property type="component" value="Unassembled WGS sequence"/>
</dbReference>
<evidence type="ECO:0000313" key="1">
    <source>
        <dbReference type="EMBL" id="KAK7057978.1"/>
    </source>
</evidence>
<accession>A0AAW0E2N5</accession>
<dbReference type="AlphaFoldDB" id="A0AAW0E2N5"/>
<keyword evidence="2" id="KW-1185">Reference proteome</keyword>
<name>A0AAW0E2N5_9AGAR</name>